<feature type="domain" description="Gfd2/YDR514C-like C-terminal" evidence="2">
    <location>
        <begin position="58"/>
        <end position="249"/>
    </location>
</feature>
<comment type="caution">
    <text evidence="3">The sequence shown here is derived from an EMBL/GenBank/DDBJ whole genome shotgun (WGS) entry which is preliminary data.</text>
</comment>
<proteinExistence type="predicted"/>
<dbReference type="AlphaFoldDB" id="A0AAN6M360"/>
<evidence type="ECO:0000313" key="3">
    <source>
        <dbReference type="EMBL" id="KAK3214873.1"/>
    </source>
</evidence>
<organism evidence="3 4">
    <name type="scientific">Pseudopithomyces chartarum</name>
    <dbReference type="NCBI Taxonomy" id="1892770"/>
    <lineage>
        <taxon>Eukaryota</taxon>
        <taxon>Fungi</taxon>
        <taxon>Dikarya</taxon>
        <taxon>Ascomycota</taxon>
        <taxon>Pezizomycotina</taxon>
        <taxon>Dothideomycetes</taxon>
        <taxon>Pleosporomycetidae</taxon>
        <taxon>Pleosporales</taxon>
        <taxon>Massarineae</taxon>
        <taxon>Didymosphaeriaceae</taxon>
        <taxon>Pseudopithomyces</taxon>
    </lineage>
</organism>
<dbReference type="PANTHER" id="PTHR28083:SF1">
    <property type="entry name" value="GOOD FOR FULL DBP5 ACTIVITY PROTEIN 2"/>
    <property type="match status" value="1"/>
</dbReference>
<dbReference type="EMBL" id="WVTA01000003">
    <property type="protein sequence ID" value="KAK3214873.1"/>
    <property type="molecule type" value="Genomic_DNA"/>
</dbReference>
<gene>
    <name evidence="3" type="ORF">GRF29_19g1536323</name>
</gene>
<sequence length="438" mass="49046">MRSNPPQMASQAQRTHLEEMADVRRFFETLNHADTFRYCLNLNRDRYPDAPGLAASTIVVCIDTEGWDASSNVVKELGINVFDSRDMARLTSPGPWGMHIMKNIYFYFARIQKHAHLRNKNASAGDPEKNRFGQMRFLDDREIIDCLKDTFEWPLGNVDDGVVRPVVLLGHALDNDVEKIEKYLGFDLMAKGNLVKQIDTQVIARNVGHWNHPNNQIGLTRLVNNLDFTYRDGHTASNDAAMTTICAIQLVLSNKYKGAGQPRSLQNVVDQTERDSQSHDWSHGSKLFCFRCGSRAHMVNRAPNGYCQARVRCTRCAIERPNSQWGHRSETCVMTMFETSNSSRPNPNRRRGRQPPASQTDVSAENSTIPTASTPIQTPPIGRGTQSTQPPAPTSSWAIIAARPAPDAMGPTRSSRGRLVVRPASLRPQQRDANNGKP</sequence>
<feature type="compositionally biased region" description="Polar residues" evidence="1">
    <location>
        <begin position="384"/>
        <end position="397"/>
    </location>
</feature>
<dbReference type="Pfam" id="PF21762">
    <property type="entry name" value="DEDDh_C"/>
    <property type="match status" value="1"/>
</dbReference>
<feature type="region of interest" description="Disordered" evidence="1">
    <location>
        <begin position="338"/>
        <end position="438"/>
    </location>
</feature>
<dbReference type="InterPro" id="IPR040151">
    <property type="entry name" value="Gfd2/YDR514C-like"/>
</dbReference>
<evidence type="ECO:0000256" key="1">
    <source>
        <dbReference type="SAM" id="MobiDB-lite"/>
    </source>
</evidence>
<reference evidence="3 4" key="1">
    <citation type="submission" date="2021-02" db="EMBL/GenBank/DDBJ databases">
        <title>Genome assembly of Pseudopithomyces chartarum.</title>
        <authorList>
            <person name="Jauregui R."/>
            <person name="Singh J."/>
            <person name="Voisey C."/>
        </authorList>
    </citation>
    <scope>NUCLEOTIDE SEQUENCE [LARGE SCALE GENOMIC DNA]</scope>
    <source>
        <strain evidence="3 4">AGR01</strain>
    </source>
</reference>
<name>A0AAN6M360_9PLEO</name>
<evidence type="ECO:0000259" key="2">
    <source>
        <dbReference type="Pfam" id="PF21762"/>
    </source>
</evidence>
<dbReference type="Proteomes" id="UP001280581">
    <property type="component" value="Unassembled WGS sequence"/>
</dbReference>
<protein>
    <recommendedName>
        <fullName evidence="2">Gfd2/YDR514C-like C-terminal domain-containing protein</fullName>
    </recommendedName>
</protein>
<dbReference type="InterPro" id="IPR048519">
    <property type="entry name" value="Gfd2/YDR514C-like_C"/>
</dbReference>
<dbReference type="SUPFAM" id="SSF53098">
    <property type="entry name" value="Ribonuclease H-like"/>
    <property type="match status" value="1"/>
</dbReference>
<dbReference type="InterPro" id="IPR012337">
    <property type="entry name" value="RNaseH-like_sf"/>
</dbReference>
<accession>A0AAN6M360</accession>
<keyword evidence="4" id="KW-1185">Reference proteome</keyword>
<evidence type="ECO:0000313" key="4">
    <source>
        <dbReference type="Proteomes" id="UP001280581"/>
    </source>
</evidence>
<dbReference type="GO" id="GO:0005634">
    <property type="term" value="C:nucleus"/>
    <property type="evidence" value="ECO:0007669"/>
    <property type="project" value="TreeGrafter"/>
</dbReference>
<feature type="compositionally biased region" description="Polar residues" evidence="1">
    <location>
        <begin position="427"/>
        <end position="438"/>
    </location>
</feature>
<feature type="compositionally biased region" description="Polar residues" evidence="1">
    <location>
        <begin position="357"/>
        <end position="376"/>
    </location>
</feature>
<dbReference type="PANTHER" id="PTHR28083">
    <property type="entry name" value="GOOD FOR FULL DBP5 ACTIVITY PROTEIN 2"/>
    <property type="match status" value="1"/>
</dbReference>